<dbReference type="InterPro" id="IPR050229">
    <property type="entry name" value="GlpE_sulfurtransferase"/>
</dbReference>
<dbReference type="CDD" id="cd00158">
    <property type="entry name" value="RHOD"/>
    <property type="match status" value="1"/>
</dbReference>
<dbReference type="EMBL" id="BAER01000044">
    <property type="protein sequence ID" value="GAC32846.1"/>
    <property type="molecule type" value="Genomic_DNA"/>
</dbReference>
<dbReference type="InterPro" id="IPR036873">
    <property type="entry name" value="Rhodanese-like_dom_sf"/>
</dbReference>
<dbReference type="STRING" id="1129793.GPLA_1939"/>
<protein>
    <recommendedName>
        <fullName evidence="1">Rhodanese domain-containing protein</fullName>
    </recommendedName>
</protein>
<dbReference type="SMART" id="SM00450">
    <property type="entry name" value="RHOD"/>
    <property type="match status" value="1"/>
</dbReference>
<dbReference type="PANTHER" id="PTHR43031:SF1">
    <property type="entry name" value="PYRIDINE NUCLEOTIDE-DISULPHIDE OXIDOREDUCTASE"/>
    <property type="match status" value="1"/>
</dbReference>
<keyword evidence="3" id="KW-1185">Reference proteome</keyword>
<name>K6Z9Q4_9ALTE</name>
<comment type="caution">
    <text evidence="2">The sequence shown here is derived from an EMBL/GenBank/DDBJ whole genome shotgun (WGS) entry which is preliminary data.</text>
</comment>
<accession>K6Z9Q4</accession>
<dbReference type="Proteomes" id="UP000006322">
    <property type="component" value="Unassembled WGS sequence"/>
</dbReference>
<proteinExistence type="predicted"/>
<gene>
    <name evidence="2" type="ORF">GPLA_1939</name>
</gene>
<organism evidence="2 3">
    <name type="scientific">Paraglaciecola polaris LMG 21857</name>
    <dbReference type="NCBI Taxonomy" id="1129793"/>
    <lineage>
        <taxon>Bacteria</taxon>
        <taxon>Pseudomonadati</taxon>
        <taxon>Pseudomonadota</taxon>
        <taxon>Gammaproteobacteria</taxon>
        <taxon>Alteromonadales</taxon>
        <taxon>Alteromonadaceae</taxon>
        <taxon>Paraglaciecola</taxon>
    </lineage>
</organism>
<reference evidence="3" key="1">
    <citation type="journal article" date="2014" name="Environ. Microbiol.">
        <title>Comparative genomics of the marine bacterial genus Glaciecola reveals the high degree of genomic diversity and genomic characteristic for cold adaptation.</title>
        <authorList>
            <person name="Qin Q.L."/>
            <person name="Xie B.B."/>
            <person name="Yu Y."/>
            <person name="Shu Y.L."/>
            <person name="Rong J.C."/>
            <person name="Zhang Y.J."/>
            <person name="Zhao D.L."/>
            <person name="Chen X.L."/>
            <person name="Zhang X.Y."/>
            <person name="Chen B."/>
            <person name="Zhou B.C."/>
            <person name="Zhang Y.Z."/>
        </authorList>
    </citation>
    <scope>NUCLEOTIDE SEQUENCE [LARGE SCALE GENOMIC DNA]</scope>
    <source>
        <strain evidence="3">LMG 21857</strain>
    </source>
</reference>
<sequence>MLKTIPQLMSEINPDILCLDCEAAASQRRQDNGLLVDVREPSEYAEASVPGALNFPRGLLEMKMLAHQSDESSPIYLHCASAVRAKLAAEQLMRIGYNKVYVITGELSDIIRAHS</sequence>
<dbReference type="PANTHER" id="PTHR43031">
    <property type="entry name" value="FAD-DEPENDENT OXIDOREDUCTASE"/>
    <property type="match status" value="1"/>
</dbReference>
<feature type="domain" description="Rhodanese" evidence="1">
    <location>
        <begin position="29"/>
        <end position="115"/>
    </location>
</feature>
<dbReference type="Gene3D" id="3.40.250.10">
    <property type="entry name" value="Rhodanese-like domain"/>
    <property type="match status" value="1"/>
</dbReference>
<dbReference type="RefSeq" id="WP_007104631.1">
    <property type="nucleotide sequence ID" value="NZ_BAER01000044.1"/>
</dbReference>
<dbReference type="AlphaFoldDB" id="K6Z9Q4"/>
<dbReference type="InterPro" id="IPR001763">
    <property type="entry name" value="Rhodanese-like_dom"/>
</dbReference>
<dbReference type="OrthoDB" id="9791096at2"/>
<dbReference type="PROSITE" id="PS50206">
    <property type="entry name" value="RHODANESE_3"/>
    <property type="match status" value="1"/>
</dbReference>
<dbReference type="SUPFAM" id="SSF52821">
    <property type="entry name" value="Rhodanese/Cell cycle control phosphatase"/>
    <property type="match status" value="1"/>
</dbReference>
<evidence type="ECO:0000313" key="3">
    <source>
        <dbReference type="Proteomes" id="UP000006322"/>
    </source>
</evidence>
<dbReference type="Pfam" id="PF00581">
    <property type="entry name" value="Rhodanese"/>
    <property type="match status" value="1"/>
</dbReference>
<evidence type="ECO:0000313" key="2">
    <source>
        <dbReference type="EMBL" id="GAC32846.1"/>
    </source>
</evidence>
<evidence type="ECO:0000259" key="1">
    <source>
        <dbReference type="PROSITE" id="PS50206"/>
    </source>
</evidence>